<evidence type="ECO:0000313" key="1">
    <source>
        <dbReference type="EMBL" id="KAL3955752.1"/>
    </source>
</evidence>
<proteinExistence type="predicted"/>
<evidence type="ECO:0000313" key="2">
    <source>
        <dbReference type="Proteomes" id="UP001638806"/>
    </source>
</evidence>
<protein>
    <submittedName>
        <fullName evidence="1">Uncharacterized protein</fullName>
    </submittedName>
</protein>
<keyword evidence="2" id="KW-1185">Reference proteome</keyword>
<reference evidence="1" key="1">
    <citation type="submission" date="2024-12" db="EMBL/GenBank/DDBJ databases">
        <title>Comparative genomics and development of molecular markers within Purpureocillium lilacinum and among Purpureocillium species.</title>
        <authorList>
            <person name="Yeh Z.-Y."/>
            <person name="Ni N.-T."/>
            <person name="Lo P.-H."/>
            <person name="Mushyakhwo K."/>
            <person name="Lin C.-F."/>
            <person name="Nai Y.-S."/>
        </authorList>
    </citation>
    <scope>NUCLEOTIDE SEQUENCE</scope>
    <source>
        <strain evidence="1">NCHU-NPUST-175</strain>
    </source>
</reference>
<name>A0ACC4DHY6_PURLI</name>
<organism evidence="1 2">
    <name type="scientific">Purpureocillium lilacinum</name>
    <name type="common">Paecilomyces lilacinus</name>
    <dbReference type="NCBI Taxonomy" id="33203"/>
    <lineage>
        <taxon>Eukaryota</taxon>
        <taxon>Fungi</taxon>
        <taxon>Dikarya</taxon>
        <taxon>Ascomycota</taxon>
        <taxon>Pezizomycotina</taxon>
        <taxon>Sordariomycetes</taxon>
        <taxon>Hypocreomycetidae</taxon>
        <taxon>Hypocreales</taxon>
        <taxon>Ophiocordycipitaceae</taxon>
        <taxon>Purpureocillium</taxon>
    </lineage>
</organism>
<accession>A0ACC4DHY6</accession>
<dbReference type="EMBL" id="JBGNUJ010000010">
    <property type="protein sequence ID" value="KAL3955752.1"/>
    <property type="molecule type" value="Genomic_DNA"/>
</dbReference>
<gene>
    <name evidence="1" type="ORF">ACCO45_011315</name>
</gene>
<sequence>MHFLASVTVLAASIAGAAASPQKMQPYRLAVMPLPGQSLQRRDTNGYVPETTQCGKGNTCAKACGAGYDQCTTSDNVAHCFNPAAGDSCCTDGSGNSCAKGYYCTHDHSKRTWCCPESMDLAACAAAYTITGGLEQARSTTKPSTTSTPPPTTSSTSTSTTPTTTSKPSTTSIAIVTETKDKNTTVCPSSSGYTTAWTGANSTITTAQPTQPSAVVPSGTKSLPLLRRPTSTPPPPLASAPFCWSPPVSSPSCKPAHGAVLDRGRGRPGAPMTSGGVGAREAKCQRDRLKRSHELRVLRTERRQWSRRRCDDDGRGAIARVAWARACHFFV</sequence>
<comment type="caution">
    <text evidence="1">The sequence shown here is derived from an EMBL/GenBank/DDBJ whole genome shotgun (WGS) entry which is preliminary data.</text>
</comment>
<dbReference type="Proteomes" id="UP001638806">
    <property type="component" value="Unassembled WGS sequence"/>
</dbReference>